<dbReference type="PANTHER" id="PTHR23056">
    <property type="entry name" value="CALCINEURIN B"/>
    <property type="match status" value="1"/>
</dbReference>
<gene>
    <name evidence="5" type="primary">CNB</name>
    <name evidence="5" type="ORF">TSPGSL018_31276</name>
</gene>
<sequence>MGCFQSREKKYLLKPKQDSLERLEADTNFSAAELRALKQLFGQVSNSVIQDGLIHKEEFFRALFDSSDGNLFGDRIFHKFDSKRNGVIEFDEFVRGLSVFHPTADFEEKIKFAFSIYDKDGSGFICKEEVKDFLFEVMRENSKLHFTDEELDTVIEQTFQEVDLARDNKIHPAEWRSFCIGNPAAINYMTLPVLRDLTARFPDFFSTSETWTGFSPPSPSSSLFCRSMCSPFLENVTADRRIAEPP</sequence>
<dbReference type="GO" id="GO:0019900">
    <property type="term" value="F:kinase binding"/>
    <property type="evidence" value="ECO:0007669"/>
    <property type="project" value="InterPro"/>
</dbReference>
<evidence type="ECO:0000259" key="4">
    <source>
        <dbReference type="PROSITE" id="PS50222"/>
    </source>
</evidence>
<organism evidence="5">
    <name type="scientific">Tetraselmis sp. GSL018</name>
    <dbReference type="NCBI Taxonomy" id="582737"/>
    <lineage>
        <taxon>Eukaryota</taxon>
        <taxon>Viridiplantae</taxon>
        <taxon>Chlorophyta</taxon>
        <taxon>core chlorophytes</taxon>
        <taxon>Chlorodendrophyceae</taxon>
        <taxon>Chlorodendrales</taxon>
        <taxon>Chlorodendraceae</taxon>
        <taxon>Tetraselmis</taxon>
    </lineage>
</organism>
<comment type="similarity">
    <text evidence="3">Belongs to the calcineurin regulatory subunit family.</text>
</comment>
<feature type="domain" description="EF-hand" evidence="4">
    <location>
        <begin position="150"/>
        <end position="185"/>
    </location>
</feature>
<dbReference type="PRINTS" id="PR00450">
    <property type="entry name" value="RECOVERIN"/>
</dbReference>
<dbReference type="SUPFAM" id="SSF47473">
    <property type="entry name" value="EF-hand"/>
    <property type="match status" value="1"/>
</dbReference>
<name>A0A061QIC1_9CHLO</name>
<evidence type="ECO:0000256" key="1">
    <source>
        <dbReference type="ARBA" id="ARBA00022737"/>
    </source>
</evidence>
<feature type="non-terminal residue" evidence="5">
    <location>
        <position position="246"/>
    </location>
</feature>
<dbReference type="GO" id="GO:0005509">
    <property type="term" value="F:calcium ion binding"/>
    <property type="evidence" value="ECO:0007669"/>
    <property type="project" value="InterPro"/>
</dbReference>
<dbReference type="PROSITE" id="PS50222">
    <property type="entry name" value="EF_HAND_2"/>
    <property type="match status" value="3"/>
</dbReference>
<keyword evidence="1" id="KW-0677">Repeat</keyword>
<dbReference type="Pfam" id="PF13202">
    <property type="entry name" value="EF-hand_5"/>
    <property type="match status" value="1"/>
</dbReference>
<dbReference type="SMART" id="SM00054">
    <property type="entry name" value="EFh"/>
    <property type="match status" value="3"/>
</dbReference>
<dbReference type="InterPro" id="IPR045198">
    <property type="entry name" value="CNBL1-10"/>
</dbReference>
<dbReference type="CDD" id="cd00051">
    <property type="entry name" value="EFh"/>
    <property type="match status" value="2"/>
</dbReference>
<dbReference type="InterPro" id="IPR018247">
    <property type="entry name" value="EF_Hand_1_Ca_BS"/>
</dbReference>
<keyword evidence="2" id="KW-0106">Calcium</keyword>
<evidence type="ECO:0000256" key="2">
    <source>
        <dbReference type="ARBA" id="ARBA00022837"/>
    </source>
</evidence>
<proteinExistence type="inferred from homology"/>
<dbReference type="PANTHER" id="PTHR23056:SF110">
    <property type="entry name" value="CALMODULIN"/>
    <property type="match status" value="1"/>
</dbReference>
<dbReference type="EMBL" id="GBEZ01027872">
    <property type="protein sequence ID" value="JAC59493.1"/>
    <property type="molecule type" value="Transcribed_RNA"/>
</dbReference>
<protein>
    <submittedName>
        <fullName evidence="5">Protein phosphatase 3, regulatory subunit</fullName>
    </submittedName>
</protein>
<dbReference type="Gene3D" id="1.10.238.10">
    <property type="entry name" value="EF-hand"/>
    <property type="match status" value="1"/>
</dbReference>
<dbReference type="AlphaFoldDB" id="A0A061QIC1"/>
<dbReference type="FunFam" id="1.10.238.10:FF:000073">
    <property type="entry name" value="calcineurin B-like protein 3"/>
    <property type="match status" value="1"/>
</dbReference>
<feature type="domain" description="EF-hand" evidence="4">
    <location>
        <begin position="105"/>
        <end position="140"/>
    </location>
</feature>
<dbReference type="Pfam" id="PF13499">
    <property type="entry name" value="EF-hand_7"/>
    <property type="match status" value="1"/>
</dbReference>
<dbReference type="GO" id="GO:0019722">
    <property type="term" value="P:calcium-mediated signaling"/>
    <property type="evidence" value="ECO:0007669"/>
    <property type="project" value="InterPro"/>
</dbReference>
<dbReference type="PROSITE" id="PS00018">
    <property type="entry name" value="EF_HAND_1"/>
    <property type="match status" value="1"/>
</dbReference>
<evidence type="ECO:0000256" key="3">
    <source>
        <dbReference type="ARBA" id="ARBA00023774"/>
    </source>
</evidence>
<dbReference type="InterPro" id="IPR002048">
    <property type="entry name" value="EF_hand_dom"/>
</dbReference>
<feature type="domain" description="EF-hand" evidence="4">
    <location>
        <begin position="74"/>
        <end position="103"/>
    </location>
</feature>
<accession>A0A061QIC1</accession>
<evidence type="ECO:0000313" key="5">
    <source>
        <dbReference type="EMBL" id="JAC59493.1"/>
    </source>
</evidence>
<reference evidence="5" key="1">
    <citation type="submission" date="2014-05" db="EMBL/GenBank/DDBJ databases">
        <title>The transcriptome of the halophilic microalga Tetraselmis sp. GSL018 isolated from the Great Salt Lake, Utah.</title>
        <authorList>
            <person name="Jinkerson R.E."/>
            <person name="D'Adamo S."/>
            <person name="Posewitz M.C."/>
        </authorList>
    </citation>
    <scope>NUCLEOTIDE SEQUENCE</scope>
    <source>
        <strain evidence="5">GSL018</strain>
    </source>
</reference>
<dbReference type="InterPro" id="IPR011992">
    <property type="entry name" value="EF-hand-dom_pair"/>
</dbReference>